<dbReference type="Gene3D" id="1.10.30.50">
    <property type="match status" value="1"/>
</dbReference>
<evidence type="ECO:0000313" key="3">
    <source>
        <dbReference type="EMBL" id="QJH93871.1"/>
    </source>
</evidence>
<reference evidence="2" key="1">
    <citation type="submission" date="2020-03" db="EMBL/GenBank/DDBJ databases">
        <title>The deep terrestrial virosphere.</title>
        <authorList>
            <person name="Holmfeldt K."/>
            <person name="Nilsson E."/>
            <person name="Simone D."/>
            <person name="Lopez-Fernandez M."/>
            <person name="Wu X."/>
            <person name="de Brujin I."/>
            <person name="Lundin D."/>
            <person name="Andersson A."/>
            <person name="Bertilsson S."/>
            <person name="Dopson M."/>
        </authorList>
    </citation>
    <scope>NUCLEOTIDE SEQUENCE</scope>
    <source>
        <strain evidence="2">TM448A00842</strain>
        <strain evidence="3">TM448B00141</strain>
    </source>
</reference>
<dbReference type="GO" id="GO:0004519">
    <property type="term" value="F:endonuclease activity"/>
    <property type="evidence" value="ECO:0007669"/>
    <property type="project" value="UniProtKB-KW"/>
</dbReference>
<dbReference type="GO" id="GO:0008270">
    <property type="term" value="F:zinc ion binding"/>
    <property type="evidence" value="ECO:0007669"/>
    <property type="project" value="InterPro"/>
</dbReference>
<dbReference type="AlphaFoldDB" id="A0A6H1ZL28"/>
<name>A0A6H1ZL28_9ZZZZ</name>
<dbReference type="InterPro" id="IPR002711">
    <property type="entry name" value="HNH"/>
</dbReference>
<dbReference type="InterPro" id="IPR003615">
    <property type="entry name" value="HNH_nuc"/>
</dbReference>
<dbReference type="EMBL" id="MT144592">
    <property type="protein sequence ID" value="QJH93871.1"/>
    <property type="molecule type" value="Genomic_DNA"/>
</dbReference>
<feature type="domain" description="HNH nuclease" evidence="1">
    <location>
        <begin position="9"/>
        <end position="60"/>
    </location>
</feature>
<sequence length="87" mass="9812">MLTGATLEQLRSDIKYKALYRCELCHRWTLHGHCHHIKSRGAGGDDTYENMVYLCVGCHTDAHNGKISKHELMVLRSPEQSGTGTKD</sequence>
<dbReference type="SMART" id="SM00507">
    <property type="entry name" value="HNHc"/>
    <property type="match status" value="1"/>
</dbReference>
<dbReference type="EMBL" id="MT144073">
    <property type="protein sequence ID" value="QJA48141.1"/>
    <property type="molecule type" value="Genomic_DNA"/>
</dbReference>
<keyword evidence="2" id="KW-0378">Hydrolase</keyword>
<keyword evidence="2" id="KW-0255">Endonuclease</keyword>
<accession>A0A6H1ZL28</accession>
<gene>
    <name evidence="2" type="ORF">TM448A00842_0004</name>
    <name evidence="3" type="ORF">TM448B00141_0057</name>
</gene>
<proteinExistence type="predicted"/>
<dbReference type="CDD" id="cd00085">
    <property type="entry name" value="HNHc"/>
    <property type="match status" value="1"/>
</dbReference>
<keyword evidence="2" id="KW-0540">Nuclease</keyword>
<dbReference type="GO" id="GO:0003676">
    <property type="term" value="F:nucleic acid binding"/>
    <property type="evidence" value="ECO:0007669"/>
    <property type="project" value="InterPro"/>
</dbReference>
<dbReference type="Pfam" id="PF01844">
    <property type="entry name" value="HNH"/>
    <property type="match status" value="1"/>
</dbReference>
<organism evidence="2">
    <name type="scientific">viral metagenome</name>
    <dbReference type="NCBI Taxonomy" id="1070528"/>
    <lineage>
        <taxon>unclassified sequences</taxon>
        <taxon>metagenomes</taxon>
        <taxon>organismal metagenomes</taxon>
    </lineage>
</organism>
<protein>
    <submittedName>
        <fullName evidence="2">Putative homing endonuclease</fullName>
    </submittedName>
</protein>
<evidence type="ECO:0000259" key="1">
    <source>
        <dbReference type="SMART" id="SM00507"/>
    </source>
</evidence>
<evidence type="ECO:0000313" key="2">
    <source>
        <dbReference type="EMBL" id="QJA48141.1"/>
    </source>
</evidence>